<comment type="caution">
    <text evidence="2">The sequence shown here is derived from an EMBL/GenBank/DDBJ whole genome shotgun (WGS) entry which is preliminary data.</text>
</comment>
<sequence length="142" mass="15385">MEIKWLLLGLSLVGLSGCASQPTVRPVRASSAASSTKTSHRHSTSTAIQVTIAGHRLKAHLNRSQPAKQLRRQLPATFRFNGMGAGDPEKTSDLKQALRVKHTPNGADPHPGDIAYWSPQPRLAFYWGGCGDLSRNSRVGSF</sequence>
<dbReference type="PATRIC" id="fig|616990.3.peg.2231"/>
<dbReference type="Pfam" id="PF18050">
    <property type="entry name" value="Cyclophil_like2"/>
    <property type="match status" value="1"/>
</dbReference>
<gene>
    <name evidence="2" type="ORF">IV54_GL002110</name>
</gene>
<accession>A0A0R2LPP4</accession>
<protein>
    <recommendedName>
        <fullName evidence="1">Cyclophilin-like domain-containing protein</fullName>
    </recommendedName>
</protein>
<keyword evidence="3" id="KW-1185">Reference proteome</keyword>
<evidence type="ECO:0000259" key="1">
    <source>
        <dbReference type="Pfam" id="PF18050"/>
    </source>
</evidence>
<feature type="domain" description="Cyclophilin-like" evidence="1">
    <location>
        <begin position="50"/>
        <end position="130"/>
    </location>
</feature>
<name>A0A0R2LPP4_9LACO</name>
<proteinExistence type="predicted"/>
<dbReference type="EMBL" id="JQCA01000060">
    <property type="protein sequence ID" value="KRO03749.1"/>
    <property type="molecule type" value="Genomic_DNA"/>
</dbReference>
<dbReference type="OrthoDB" id="2329019at2"/>
<organism evidence="2 3">
    <name type="scientific">Levilactobacillus paucivorans</name>
    <dbReference type="NCBI Taxonomy" id="616990"/>
    <lineage>
        <taxon>Bacteria</taxon>
        <taxon>Bacillati</taxon>
        <taxon>Bacillota</taxon>
        <taxon>Bacilli</taxon>
        <taxon>Lactobacillales</taxon>
        <taxon>Lactobacillaceae</taxon>
        <taxon>Levilactobacillus</taxon>
    </lineage>
</organism>
<reference evidence="2 3" key="1">
    <citation type="journal article" date="2015" name="Genome Announc.">
        <title>Expanding the biotechnology potential of lactobacilli through comparative genomics of 213 strains and associated genera.</title>
        <authorList>
            <person name="Sun Z."/>
            <person name="Harris H.M."/>
            <person name="McCann A."/>
            <person name="Guo C."/>
            <person name="Argimon S."/>
            <person name="Zhang W."/>
            <person name="Yang X."/>
            <person name="Jeffery I.B."/>
            <person name="Cooney J.C."/>
            <person name="Kagawa T.F."/>
            <person name="Liu W."/>
            <person name="Song Y."/>
            <person name="Salvetti E."/>
            <person name="Wrobel A."/>
            <person name="Rasinkangas P."/>
            <person name="Parkhill J."/>
            <person name="Rea M.C."/>
            <person name="O'Sullivan O."/>
            <person name="Ritari J."/>
            <person name="Douillard F.P."/>
            <person name="Paul Ross R."/>
            <person name="Yang R."/>
            <person name="Briner A.E."/>
            <person name="Felis G.E."/>
            <person name="de Vos W.M."/>
            <person name="Barrangou R."/>
            <person name="Klaenhammer T.R."/>
            <person name="Caufield P.W."/>
            <person name="Cui Y."/>
            <person name="Zhang H."/>
            <person name="O'Toole P.W."/>
        </authorList>
    </citation>
    <scope>NUCLEOTIDE SEQUENCE [LARGE SCALE GENOMIC DNA]</scope>
    <source>
        <strain evidence="2 3">DSM 22467</strain>
    </source>
</reference>
<dbReference type="PROSITE" id="PS51257">
    <property type="entry name" value="PROKAR_LIPOPROTEIN"/>
    <property type="match status" value="1"/>
</dbReference>
<dbReference type="RefSeq" id="WP_057878537.1">
    <property type="nucleotide sequence ID" value="NZ_JQCA01000060.1"/>
</dbReference>
<dbReference type="InterPro" id="IPR029000">
    <property type="entry name" value="Cyclophilin-like_dom_sf"/>
</dbReference>
<dbReference type="AlphaFoldDB" id="A0A0R2LPP4"/>
<evidence type="ECO:0000313" key="2">
    <source>
        <dbReference type="EMBL" id="KRO03749.1"/>
    </source>
</evidence>
<dbReference type="Gene3D" id="2.40.100.20">
    <property type="match status" value="1"/>
</dbReference>
<dbReference type="Proteomes" id="UP000051906">
    <property type="component" value="Unassembled WGS sequence"/>
</dbReference>
<dbReference type="InterPro" id="IPR041183">
    <property type="entry name" value="Cyclophilin-like"/>
</dbReference>
<dbReference type="SUPFAM" id="SSF50891">
    <property type="entry name" value="Cyclophilin-like"/>
    <property type="match status" value="1"/>
</dbReference>
<evidence type="ECO:0000313" key="3">
    <source>
        <dbReference type="Proteomes" id="UP000051906"/>
    </source>
</evidence>